<gene>
    <name evidence="3" type="ORF">DR950_28365</name>
</gene>
<dbReference type="Pfam" id="PF06259">
    <property type="entry name" value="Abhydrolase_8"/>
    <property type="match status" value="1"/>
</dbReference>
<dbReference type="InterPro" id="IPR010427">
    <property type="entry name" value="DUF1023"/>
</dbReference>
<dbReference type="AlphaFoldDB" id="A0A372ZZ49"/>
<feature type="region of interest" description="Disordered" evidence="1">
    <location>
        <begin position="338"/>
        <end position="357"/>
    </location>
</feature>
<dbReference type="EMBL" id="QVIG01000001">
    <property type="protein sequence ID" value="RGD61156.1"/>
    <property type="molecule type" value="Genomic_DNA"/>
</dbReference>
<comment type="caution">
    <text evidence="3">The sequence shown here is derived from an EMBL/GenBank/DDBJ whole genome shotgun (WGS) entry which is preliminary data.</text>
</comment>
<evidence type="ECO:0000313" key="4">
    <source>
        <dbReference type="Proteomes" id="UP000263377"/>
    </source>
</evidence>
<sequence>MADPDQRAGAGRLDFASLKNARPGDLHAAGDAYDALHKAFAQHTADWKRGTTDRVHGSGWSGPAADAAIPSLDGTTTQLHAAETELAALGQTLRDYADLFGLAQSKLRQAVVDAGAKGLTVSDNGTVSWPAPTGPVDANWETKQKAAAEEIAKRITAALTEAGTADQTLAGLLRGFTQHATSKSGLTLAVAEADQRTANESGAPYLRDMPAAGAPPTEVNSWWNGLDPAGRQWFIDHHPEKVGNLDGIPADVRDQVNRSYLDKRLSELKGKQRTKEEEAEFKKLQPIQERLAQDDQAKDGRPHSYLIGIGAEGQGRAILSFGNPDTATDISSYVPGITTTPDSLGKATPGTTPGTNEAENALNVWREANKKVKPGGSAASIVWLGYDPPDIGVGAATPAQAAKGAPDYARFVTGLRATNASGQCPHITSIGHSYGSLLVGLATKEASHQGNLTLPDDVVIIGSPGVGVKHAADLGMPAGHVWAGAAGNDPVTQIPSAANQAVPWPFKGVAGADPHDLWYGRDPASESFGAKRFTVDGWSKSGSVVDFGMHTKYLAPETGGPSLGNIGSIVAGRTDDVHLTEGR</sequence>
<protein>
    <recommendedName>
        <fullName evidence="2">DUF1023 domain-containing protein</fullName>
    </recommendedName>
</protein>
<dbReference type="InterPro" id="IPR029058">
    <property type="entry name" value="AB_hydrolase_fold"/>
</dbReference>
<dbReference type="Proteomes" id="UP000263377">
    <property type="component" value="Unassembled WGS sequence"/>
</dbReference>
<dbReference type="RefSeq" id="WP_049658486.1">
    <property type="nucleotide sequence ID" value="NZ_QVIG01000001.1"/>
</dbReference>
<name>A0A372ZZ49_9ACTN</name>
<evidence type="ECO:0000256" key="1">
    <source>
        <dbReference type="SAM" id="MobiDB-lite"/>
    </source>
</evidence>
<organism evidence="3 4">
    <name type="scientific">Kitasatospora xanthocidica</name>
    <dbReference type="NCBI Taxonomy" id="83382"/>
    <lineage>
        <taxon>Bacteria</taxon>
        <taxon>Bacillati</taxon>
        <taxon>Actinomycetota</taxon>
        <taxon>Actinomycetes</taxon>
        <taxon>Kitasatosporales</taxon>
        <taxon>Streptomycetaceae</taxon>
        <taxon>Kitasatospora</taxon>
    </lineage>
</organism>
<evidence type="ECO:0000259" key="2">
    <source>
        <dbReference type="Pfam" id="PF06259"/>
    </source>
</evidence>
<dbReference type="SUPFAM" id="SSF53474">
    <property type="entry name" value="alpha/beta-Hydrolases"/>
    <property type="match status" value="1"/>
</dbReference>
<accession>A0A372ZZ49</accession>
<feature type="domain" description="DUF1023" evidence="2">
    <location>
        <begin position="313"/>
        <end position="496"/>
    </location>
</feature>
<reference evidence="3 4" key="1">
    <citation type="submission" date="2018-08" db="EMBL/GenBank/DDBJ databases">
        <title>Diversity &amp; Physiological Properties of Lignin-Decomposing Actinobacteria from Soil.</title>
        <authorList>
            <person name="Roh S.G."/>
            <person name="Kim S.B."/>
        </authorList>
    </citation>
    <scope>NUCLEOTIDE SEQUENCE [LARGE SCALE GENOMIC DNA]</scope>
    <source>
        <strain evidence="3 4">MMS17-GH009</strain>
    </source>
</reference>
<keyword evidence="4" id="KW-1185">Reference proteome</keyword>
<proteinExistence type="predicted"/>
<evidence type="ECO:0000313" key="3">
    <source>
        <dbReference type="EMBL" id="RGD61156.1"/>
    </source>
</evidence>